<evidence type="ECO:0000256" key="5">
    <source>
        <dbReference type="ARBA" id="ARBA00022737"/>
    </source>
</evidence>
<dbReference type="SUPFAM" id="SSF57184">
    <property type="entry name" value="Growth factor receptor domain"/>
    <property type="match status" value="1"/>
</dbReference>
<feature type="compositionally biased region" description="Polar residues" evidence="9">
    <location>
        <begin position="248"/>
        <end position="257"/>
    </location>
</feature>
<comment type="subcellular location">
    <subcellularLocation>
        <location evidence="1">Cell membrane</location>
    </subcellularLocation>
</comment>
<protein>
    <recommendedName>
        <fullName evidence="11">SEA domain-containing protein</fullName>
    </recommendedName>
</protein>
<keyword evidence="10" id="KW-0812">Transmembrane</keyword>
<keyword evidence="6 10" id="KW-0472">Membrane</keyword>
<evidence type="ECO:0000256" key="9">
    <source>
        <dbReference type="SAM" id="MobiDB-lite"/>
    </source>
</evidence>
<evidence type="ECO:0000256" key="2">
    <source>
        <dbReference type="ARBA" id="ARBA00022475"/>
    </source>
</evidence>
<keyword evidence="2" id="KW-1003">Cell membrane</keyword>
<evidence type="ECO:0000313" key="12">
    <source>
        <dbReference type="EMBL" id="KAK3529004.1"/>
    </source>
</evidence>
<dbReference type="GO" id="GO:0005886">
    <property type="term" value="C:plasma membrane"/>
    <property type="evidence" value="ECO:0007669"/>
    <property type="project" value="UniProtKB-SubCell"/>
</dbReference>
<dbReference type="SUPFAM" id="SSF82671">
    <property type="entry name" value="SEA domain"/>
    <property type="match status" value="1"/>
</dbReference>
<evidence type="ECO:0000256" key="3">
    <source>
        <dbReference type="ARBA" id="ARBA00022536"/>
    </source>
</evidence>
<dbReference type="SMART" id="SM00200">
    <property type="entry name" value="SEA"/>
    <property type="match status" value="1"/>
</dbReference>
<evidence type="ECO:0000256" key="6">
    <source>
        <dbReference type="ARBA" id="ARBA00023136"/>
    </source>
</evidence>
<dbReference type="Gene3D" id="3.30.70.960">
    <property type="entry name" value="SEA domain"/>
    <property type="match status" value="1"/>
</dbReference>
<keyword evidence="3" id="KW-0245">EGF-like domain</keyword>
<accession>A0AAE0QQM5</accession>
<evidence type="ECO:0000256" key="10">
    <source>
        <dbReference type="SAM" id="Phobius"/>
    </source>
</evidence>
<evidence type="ECO:0000256" key="7">
    <source>
        <dbReference type="ARBA" id="ARBA00023157"/>
    </source>
</evidence>
<keyword evidence="10" id="KW-1133">Transmembrane helix</keyword>
<dbReference type="PANTHER" id="PTHR24037:SF7">
    <property type="entry name" value="FLOCCULATION PROTEIN FLO11 ISOFORM X1-RELATED"/>
    <property type="match status" value="1"/>
</dbReference>
<dbReference type="Proteomes" id="UP001274896">
    <property type="component" value="Unassembled WGS sequence"/>
</dbReference>
<sequence>MINSEGGNADITDIADIKYEDGGDKAGVNSSAPPSPGPAKTFPTDIKLDKTYEQEMSDKNSAEFKKMADEILTALKGVFTKDAYLGSTVLSLRPGSVIADVENFFRLSSSITDEEVQKTLDEATNNNNGILSGAKVTYTDVCTKGFCDHKSTSCNASSGLAECTCKSGYIKLTATQQVCAACPSGQKAVNSEACEACSFGYSGFNCEESYLLILVVVTCVLGTLLLGTLTGAIVLYTRSKKTTKSSEKPTNPTNGNLEFTKPAGMPRIPRVNPSSGWQPSNLEMTESGSRHALVIKDRPENTAMWNYDYPEETRSYKSQTPSRTGYGPAGSNNGSRATRNPYYDAYDDNVRKY</sequence>
<evidence type="ECO:0000256" key="4">
    <source>
        <dbReference type="ARBA" id="ARBA00022729"/>
    </source>
</evidence>
<dbReference type="EMBL" id="JAUCMX010000012">
    <property type="protein sequence ID" value="KAK3529004.1"/>
    <property type="molecule type" value="Genomic_DNA"/>
</dbReference>
<gene>
    <name evidence="12" type="ORF">QTP70_014398</name>
</gene>
<organism evidence="12 13">
    <name type="scientific">Hemibagrus guttatus</name>
    <dbReference type="NCBI Taxonomy" id="175788"/>
    <lineage>
        <taxon>Eukaryota</taxon>
        <taxon>Metazoa</taxon>
        <taxon>Chordata</taxon>
        <taxon>Craniata</taxon>
        <taxon>Vertebrata</taxon>
        <taxon>Euteleostomi</taxon>
        <taxon>Actinopterygii</taxon>
        <taxon>Neopterygii</taxon>
        <taxon>Teleostei</taxon>
        <taxon>Ostariophysi</taxon>
        <taxon>Siluriformes</taxon>
        <taxon>Bagridae</taxon>
        <taxon>Hemibagrus</taxon>
    </lineage>
</organism>
<keyword evidence="4" id="KW-0732">Signal</keyword>
<feature type="region of interest" description="Disordered" evidence="9">
    <location>
        <begin position="22"/>
        <end position="42"/>
    </location>
</feature>
<keyword evidence="13" id="KW-1185">Reference proteome</keyword>
<evidence type="ECO:0000256" key="1">
    <source>
        <dbReference type="ARBA" id="ARBA00004236"/>
    </source>
</evidence>
<dbReference type="InterPro" id="IPR036364">
    <property type="entry name" value="SEA_dom_sf"/>
</dbReference>
<evidence type="ECO:0000313" key="13">
    <source>
        <dbReference type="Proteomes" id="UP001274896"/>
    </source>
</evidence>
<dbReference type="AlphaFoldDB" id="A0AAE0QQM5"/>
<evidence type="ECO:0000256" key="8">
    <source>
        <dbReference type="ARBA" id="ARBA00023180"/>
    </source>
</evidence>
<name>A0AAE0QQM5_9TELE</name>
<proteinExistence type="predicted"/>
<keyword evidence="5" id="KW-0677">Repeat</keyword>
<dbReference type="InterPro" id="IPR000082">
    <property type="entry name" value="SEA_dom"/>
</dbReference>
<dbReference type="PANTHER" id="PTHR24037">
    <property type="entry name" value="HEART DEVELOPMENT PROTEIN WITH EGF-LIKE DOMAINS 1"/>
    <property type="match status" value="1"/>
</dbReference>
<keyword evidence="7" id="KW-1015">Disulfide bond</keyword>
<evidence type="ECO:0000259" key="11">
    <source>
        <dbReference type="PROSITE" id="PS50024"/>
    </source>
</evidence>
<dbReference type="InterPro" id="IPR009030">
    <property type="entry name" value="Growth_fac_rcpt_cys_sf"/>
</dbReference>
<keyword evidence="8" id="KW-0325">Glycoprotein</keyword>
<reference evidence="12" key="1">
    <citation type="submission" date="2023-06" db="EMBL/GenBank/DDBJ databases">
        <title>Male Hemibagrus guttatus genome.</title>
        <authorList>
            <person name="Bian C."/>
        </authorList>
    </citation>
    <scope>NUCLEOTIDE SEQUENCE</scope>
    <source>
        <strain evidence="12">Male_cb2023</strain>
        <tissue evidence="12">Muscle</tissue>
    </source>
</reference>
<comment type="caution">
    <text evidence="12">The sequence shown here is derived from an EMBL/GenBank/DDBJ whole genome shotgun (WGS) entry which is preliminary data.</text>
</comment>
<dbReference type="PROSITE" id="PS50024">
    <property type="entry name" value="SEA"/>
    <property type="match status" value="1"/>
</dbReference>
<feature type="region of interest" description="Disordered" evidence="9">
    <location>
        <begin position="240"/>
        <end position="265"/>
    </location>
</feature>
<feature type="transmembrane region" description="Helical" evidence="10">
    <location>
        <begin position="210"/>
        <end position="236"/>
    </location>
</feature>
<feature type="domain" description="SEA" evidence="11">
    <location>
        <begin position="38"/>
        <end position="148"/>
    </location>
</feature>
<feature type="region of interest" description="Disordered" evidence="9">
    <location>
        <begin position="312"/>
        <end position="353"/>
    </location>
</feature>
<dbReference type="Pfam" id="PF01390">
    <property type="entry name" value="SEA"/>
    <property type="match status" value="1"/>
</dbReference>